<feature type="region of interest" description="Disordered" evidence="1">
    <location>
        <begin position="281"/>
        <end position="316"/>
    </location>
</feature>
<dbReference type="AlphaFoldDB" id="A0A6A6SM58"/>
<evidence type="ECO:0000256" key="1">
    <source>
        <dbReference type="SAM" id="MobiDB-lite"/>
    </source>
</evidence>
<dbReference type="Proteomes" id="UP000799324">
    <property type="component" value="Unassembled WGS sequence"/>
</dbReference>
<sequence>MALAPIERLPTELIQPIFLYSGPNLSLALASHHIAAKLSDEYIYHATCTQYLTGPLTSRGEDDDQLYSREEQSRSQTAIFAAKWMTWSFFKAWCTKQYGPDSNGCLCNKTPEEGCFDPIWPPEWEDATKMVFSRSHLPNLAYVKARIPKKLLRNWDQDKIQFLRFLLWTSSMTVDWTDEETRNVFHEGKKEAFLTGNLEAVELFNHNRRLGKTPSLDLVRFAVVEGGCVRSIVYDTMLTARMWGVKAEGWNDEVLNKWCEDRIQEGNPKAEWLKTKLAELRKTKEDEENDKGKAPATATEGDQPVAPGTLDPKSADYDDVDGDKLVVKQHRWNQVSDKLFHFFSRGGKCVVPCVSRWSAVLSPW</sequence>
<keyword evidence="3" id="KW-1185">Reference proteome</keyword>
<name>A0A6A6SM58_9PLEO</name>
<gene>
    <name evidence="2" type="ORF">K491DRAFT_612544</name>
</gene>
<accession>A0A6A6SM58</accession>
<dbReference type="EMBL" id="MU004532">
    <property type="protein sequence ID" value="KAF2648562.1"/>
    <property type="molecule type" value="Genomic_DNA"/>
</dbReference>
<evidence type="ECO:0000313" key="3">
    <source>
        <dbReference type="Proteomes" id="UP000799324"/>
    </source>
</evidence>
<protein>
    <submittedName>
        <fullName evidence="2">Uncharacterized protein</fullName>
    </submittedName>
</protein>
<evidence type="ECO:0000313" key="2">
    <source>
        <dbReference type="EMBL" id="KAF2648562.1"/>
    </source>
</evidence>
<organism evidence="2 3">
    <name type="scientific">Lophiostoma macrostomum CBS 122681</name>
    <dbReference type="NCBI Taxonomy" id="1314788"/>
    <lineage>
        <taxon>Eukaryota</taxon>
        <taxon>Fungi</taxon>
        <taxon>Dikarya</taxon>
        <taxon>Ascomycota</taxon>
        <taxon>Pezizomycotina</taxon>
        <taxon>Dothideomycetes</taxon>
        <taxon>Pleosporomycetidae</taxon>
        <taxon>Pleosporales</taxon>
        <taxon>Lophiostomataceae</taxon>
        <taxon>Lophiostoma</taxon>
    </lineage>
</organism>
<dbReference type="OrthoDB" id="4167490at2759"/>
<reference evidence="2" key="1">
    <citation type="journal article" date="2020" name="Stud. Mycol.">
        <title>101 Dothideomycetes genomes: a test case for predicting lifestyles and emergence of pathogens.</title>
        <authorList>
            <person name="Haridas S."/>
            <person name="Albert R."/>
            <person name="Binder M."/>
            <person name="Bloem J."/>
            <person name="Labutti K."/>
            <person name="Salamov A."/>
            <person name="Andreopoulos B."/>
            <person name="Baker S."/>
            <person name="Barry K."/>
            <person name="Bills G."/>
            <person name="Bluhm B."/>
            <person name="Cannon C."/>
            <person name="Castanera R."/>
            <person name="Culley D."/>
            <person name="Daum C."/>
            <person name="Ezra D."/>
            <person name="Gonzalez J."/>
            <person name="Henrissat B."/>
            <person name="Kuo A."/>
            <person name="Liang C."/>
            <person name="Lipzen A."/>
            <person name="Lutzoni F."/>
            <person name="Magnuson J."/>
            <person name="Mondo S."/>
            <person name="Nolan M."/>
            <person name="Ohm R."/>
            <person name="Pangilinan J."/>
            <person name="Park H.-J."/>
            <person name="Ramirez L."/>
            <person name="Alfaro M."/>
            <person name="Sun H."/>
            <person name="Tritt A."/>
            <person name="Yoshinaga Y."/>
            <person name="Zwiers L.-H."/>
            <person name="Turgeon B."/>
            <person name="Goodwin S."/>
            <person name="Spatafora J."/>
            <person name="Crous P."/>
            <person name="Grigoriev I."/>
        </authorList>
    </citation>
    <scope>NUCLEOTIDE SEQUENCE</scope>
    <source>
        <strain evidence="2">CBS 122681</strain>
    </source>
</reference>
<proteinExistence type="predicted"/>
<feature type="compositionally biased region" description="Basic and acidic residues" evidence="1">
    <location>
        <begin position="281"/>
        <end position="293"/>
    </location>
</feature>